<comment type="caution">
    <text evidence="11">The sequence shown here is derived from an EMBL/GenBank/DDBJ whole genome shotgun (WGS) entry which is preliminary data.</text>
</comment>
<dbReference type="InterPro" id="IPR003385">
    <property type="entry name" value="Glyco_hydro_77"/>
</dbReference>
<dbReference type="SUPFAM" id="SSF51445">
    <property type="entry name" value="(Trans)glycosidases"/>
    <property type="match status" value="1"/>
</dbReference>
<sequence>MGDAIEPLHALAEAAGLQRHWRDVDGHDHVVPDETLIRVLAALGHKAESRRQVDTSLEALLAEREALPTLLVADAGQPIALTRPCDHAEITLPQGETVELHRRDGMPVAPIVPGYYGCRIDGTETRLAVAPPHCPQPPSRDHRRWGVSLQIPSLRAGRASPFGTFGELADAVETLAAAGADAAAINPVHALFPGNGKGFSPYSPSSRRFLNGAMADPALLGLTPLPDTKGGPLIDWESALPERLAQLRALFGSLPHDTRAHLIGEPDRELVLHAMFDALDCRFRSQGANGWREWPARYRKPDSKAVARFAAEHADEVDFHLFVQALAREGLATVQARAKAAGMATGLIGDLAVGVDPGGSDCWALGDVMLRGLTIGAPPDPLGPHGQNWAITSFSPDGLRRTGYAPWIAMIRSALAYGGGLRIDHAFGLARLWVIPEGGGPGDGAYLAYPFDDLIRILTLEAHLADAFVIAEDLGTAPHGFSAAIAQRRLLGMRVLWFERASDDGFIGAQDYDRLAAAMTGTHDTPTLAGWWTGNDIDWADRLGRLPAGIDRAKAEEIRDWDRGLLWSTVAGQTPRPAPHEPRAAVDAAIAHIARTPSALAIVPVEDLLGLVEQPNIPGTVTEHPNWRRRLDAALDTLLATPEAATRLALLEKGGWSG</sequence>
<evidence type="ECO:0000256" key="10">
    <source>
        <dbReference type="RuleBase" id="RU361207"/>
    </source>
</evidence>
<keyword evidence="5 10" id="KW-0328">Glycosyltransferase</keyword>
<dbReference type="Gene3D" id="3.20.20.80">
    <property type="entry name" value="Glycosidases"/>
    <property type="match status" value="1"/>
</dbReference>
<dbReference type="NCBIfam" id="TIGR00217">
    <property type="entry name" value="malQ"/>
    <property type="match status" value="1"/>
</dbReference>
<evidence type="ECO:0000256" key="4">
    <source>
        <dbReference type="ARBA" id="ARBA00020295"/>
    </source>
</evidence>
<evidence type="ECO:0000256" key="5">
    <source>
        <dbReference type="ARBA" id="ARBA00022676"/>
    </source>
</evidence>
<dbReference type="AlphaFoldDB" id="A0A418NST2"/>
<keyword evidence="6 10" id="KW-0808">Transferase</keyword>
<keyword evidence="12" id="KW-1185">Reference proteome</keyword>
<accession>A0A418NST2</accession>
<evidence type="ECO:0000256" key="7">
    <source>
        <dbReference type="ARBA" id="ARBA00023277"/>
    </source>
</evidence>
<dbReference type="EC" id="2.4.1.25" evidence="3 10"/>
<gene>
    <name evidence="11" type="primary">malQ</name>
    <name evidence="11" type="ORF">D2V07_10810</name>
</gene>
<evidence type="ECO:0000313" key="11">
    <source>
        <dbReference type="EMBL" id="RIV86002.1"/>
    </source>
</evidence>
<evidence type="ECO:0000256" key="3">
    <source>
        <dbReference type="ARBA" id="ARBA00012560"/>
    </source>
</evidence>
<dbReference type="PANTHER" id="PTHR32438:SF5">
    <property type="entry name" value="4-ALPHA-GLUCANOTRANSFERASE DPE1, CHLOROPLASTIC_AMYLOPLASTIC"/>
    <property type="match status" value="1"/>
</dbReference>
<evidence type="ECO:0000256" key="8">
    <source>
        <dbReference type="ARBA" id="ARBA00031423"/>
    </source>
</evidence>
<dbReference type="RefSeq" id="WP_119587196.1">
    <property type="nucleotide sequence ID" value="NZ_CAWODQ010000024.1"/>
</dbReference>
<evidence type="ECO:0000256" key="6">
    <source>
        <dbReference type="ARBA" id="ARBA00022679"/>
    </source>
</evidence>
<dbReference type="Proteomes" id="UP000286576">
    <property type="component" value="Unassembled WGS sequence"/>
</dbReference>
<keyword evidence="7 10" id="KW-0119">Carbohydrate metabolism</keyword>
<dbReference type="InterPro" id="IPR017853">
    <property type="entry name" value="GH"/>
</dbReference>
<dbReference type="OrthoDB" id="9761577at2"/>
<dbReference type="GO" id="GO:0004134">
    <property type="term" value="F:4-alpha-glucanotransferase activity"/>
    <property type="evidence" value="ECO:0007669"/>
    <property type="project" value="UniProtKB-EC"/>
</dbReference>
<name>A0A418NST2_9SPHN</name>
<evidence type="ECO:0000313" key="12">
    <source>
        <dbReference type="Proteomes" id="UP000286576"/>
    </source>
</evidence>
<evidence type="ECO:0000256" key="9">
    <source>
        <dbReference type="ARBA" id="ARBA00031501"/>
    </source>
</evidence>
<dbReference type="Pfam" id="PF02446">
    <property type="entry name" value="Glyco_hydro_77"/>
    <property type="match status" value="1"/>
</dbReference>
<organism evidence="11 12">
    <name type="scientific">Aurantiacibacter zhengii</name>
    <dbReference type="NCBI Taxonomy" id="2307003"/>
    <lineage>
        <taxon>Bacteria</taxon>
        <taxon>Pseudomonadati</taxon>
        <taxon>Pseudomonadota</taxon>
        <taxon>Alphaproteobacteria</taxon>
        <taxon>Sphingomonadales</taxon>
        <taxon>Erythrobacteraceae</taxon>
        <taxon>Aurantiacibacter</taxon>
    </lineage>
</organism>
<dbReference type="EMBL" id="QXFL01000004">
    <property type="protein sequence ID" value="RIV86002.1"/>
    <property type="molecule type" value="Genomic_DNA"/>
</dbReference>
<comment type="catalytic activity">
    <reaction evidence="1 10">
        <text>Transfers a segment of a (1-&gt;4)-alpha-D-glucan to a new position in an acceptor, which may be glucose or a (1-&gt;4)-alpha-D-glucan.</text>
        <dbReference type="EC" id="2.4.1.25"/>
    </reaction>
</comment>
<evidence type="ECO:0000256" key="2">
    <source>
        <dbReference type="ARBA" id="ARBA00005684"/>
    </source>
</evidence>
<comment type="similarity">
    <text evidence="2 10">Belongs to the disproportionating enzyme family.</text>
</comment>
<evidence type="ECO:0000256" key="1">
    <source>
        <dbReference type="ARBA" id="ARBA00000439"/>
    </source>
</evidence>
<dbReference type="PANTHER" id="PTHR32438">
    <property type="entry name" value="4-ALPHA-GLUCANOTRANSFERASE DPE1, CHLOROPLASTIC/AMYLOPLASTIC"/>
    <property type="match status" value="1"/>
</dbReference>
<protein>
    <recommendedName>
        <fullName evidence="4 10">4-alpha-glucanotransferase</fullName>
        <ecNumber evidence="3 10">2.4.1.25</ecNumber>
    </recommendedName>
    <alternativeName>
        <fullName evidence="8 10">Amylomaltase</fullName>
    </alternativeName>
    <alternativeName>
        <fullName evidence="9 10">Disproportionating enzyme</fullName>
    </alternativeName>
</protein>
<reference evidence="11 12" key="1">
    <citation type="submission" date="2018-08" db="EMBL/GenBank/DDBJ databases">
        <title>Erythrobacter zhengii sp.nov., a bacterium isolated from deep-sea sediment.</title>
        <authorList>
            <person name="Fang C."/>
            <person name="Wu Y.-H."/>
            <person name="Sun C."/>
            <person name="Wang H."/>
            <person name="Cheng H."/>
            <person name="Meng F.-X."/>
            <person name="Wang C.-S."/>
            <person name="Xu X.-W."/>
        </authorList>
    </citation>
    <scope>NUCLEOTIDE SEQUENCE [LARGE SCALE GENOMIC DNA]</scope>
    <source>
        <strain evidence="11 12">V18</strain>
    </source>
</reference>
<proteinExistence type="inferred from homology"/>
<dbReference type="GO" id="GO:0005975">
    <property type="term" value="P:carbohydrate metabolic process"/>
    <property type="evidence" value="ECO:0007669"/>
    <property type="project" value="InterPro"/>
</dbReference>